<protein>
    <submittedName>
        <fullName evidence="1">Four helix bundle protein</fullName>
    </submittedName>
</protein>
<reference evidence="1 2" key="1">
    <citation type="submission" date="2020-07" db="EMBL/GenBank/DDBJ databases">
        <authorList>
            <person name="Hilgarth M."/>
            <person name="Werum V."/>
            <person name="Vogel R.F."/>
        </authorList>
    </citation>
    <scope>NUCLEOTIDE SEQUENCE [LARGE SCALE GENOMIC DNA]</scope>
    <source>
        <strain evidence="1 2">DSM 28961</strain>
    </source>
</reference>
<dbReference type="GeneID" id="303194318"/>
<dbReference type="Proteomes" id="UP000530186">
    <property type="component" value="Unassembled WGS sequence"/>
</dbReference>
<comment type="caution">
    <text evidence="1">The sequence shown here is derived from an EMBL/GenBank/DDBJ whole genome shotgun (WGS) entry which is preliminary data.</text>
</comment>
<name>A0A7V8MZL1_9LACT</name>
<organism evidence="1 2">
    <name type="scientific">Pseudolactococcus laudensis</name>
    <dbReference type="NCBI Taxonomy" id="1494461"/>
    <lineage>
        <taxon>Bacteria</taxon>
        <taxon>Bacillati</taxon>
        <taxon>Bacillota</taxon>
        <taxon>Bacilli</taxon>
        <taxon>Lactobacillales</taxon>
        <taxon>Streptococcaceae</taxon>
        <taxon>Pseudolactococcus</taxon>
    </lineage>
</organism>
<accession>A0A7V8MZL1</accession>
<dbReference type="CDD" id="cd16376">
    <property type="entry name" value="Avd_like"/>
    <property type="match status" value="1"/>
</dbReference>
<dbReference type="AlphaFoldDB" id="A0A7V8MZL1"/>
<dbReference type="EMBL" id="JACBNY010000002">
    <property type="protein sequence ID" value="MBA0015967.1"/>
    <property type="molecule type" value="Genomic_DNA"/>
</dbReference>
<dbReference type="RefSeq" id="WP_180746040.1">
    <property type="nucleotide sequence ID" value="NZ_CBCRWQ010000001.1"/>
</dbReference>
<proteinExistence type="predicted"/>
<keyword evidence="2" id="KW-1185">Reference proteome</keyword>
<evidence type="ECO:0000313" key="1">
    <source>
        <dbReference type="EMBL" id="MBA0015967.1"/>
    </source>
</evidence>
<sequence length="143" mass="16681">MGLNTHEATDSTLKVIVYANDLMSYTLKVTQNAPKHYRFTFISRLQNLSMDIVELMLLANDVFVTKANIHKTAEQRIHYQQQALSKLRAIGYFSLEAQKYDAIKLKHAIQMNKQGANCIKFLQAWMKSDRVKYQNIYHLLQQE</sequence>
<dbReference type="InterPro" id="IPR055360">
    <property type="entry name" value="bAvd"/>
</dbReference>
<evidence type="ECO:0000313" key="2">
    <source>
        <dbReference type="Proteomes" id="UP000530186"/>
    </source>
</evidence>
<gene>
    <name evidence="1" type="ORF">HZR21_02205</name>
</gene>
<dbReference type="Gene3D" id="1.20.1440.60">
    <property type="entry name" value="23S rRNA-intervening sequence"/>
    <property type="match status" value="1"/>
</dbReference>
<dbReference type="InterPro" id="IPR036583">
    <property type="entry name" value="23S_rRNA_IVS_sf"/>
</dbReference>